<gene>
    <name evidence="2" type="ORF">R69658_07913</name>
</gene>
<dbReference type="EMBL" id="CAJNAU010000210">
    <property type="protein sequence ID" value="CAE6866898.1"/>
    <property type="molecule type" value="Genomic_DNA"/>
</dbReference>
<feature type="region of interest" description="Disordered" evidence="1">
    <location>
        <begin position="249"/>
        <end position="269"/>
    </location>
</feature>
<name>A0ABM8T888_9BURK</name>
<evidence type="ECO:0000313" key="2">
    <source>
        <dbReference type="EMBL" id="CAE6866898.1"/>
    </source>
</evidence>
<reference evidence="2 3" key="1">
    <citation type="submission" date="2021-02" db="EMBL/GenBank/DDBJ databases">
        <authorList>
            <person name="Vanwijnsberghe S."/>
        </authorList>
    </citation>
    <scope>NUCLEOTIDE SEQUENCE [LARGE SCALE GENOMIC DNA]</scope>
    <source>
        <strain evidence="2 3">R-69658</strain>
    </source>
</reference>
<evidence type="ECO:0000256" key="1">
    <source>
        <dbReference type="SAM" id="MobiDB-lite"/>
    </source>
</evidence>
<comment type="caution">
    <text evidence="2">The sequence shown here is derived from an EMBL/GenBank/DDBJ whole genome shotgun (WGS) entry which is preliminary data.</text>
</comment>
<dbReference type="Proteomes" id="UP000674425">
    <property type="component" value="Unassembled WGS sequence"/>
</dbReference>
<dbReference type="Pfam" id="PF19541">
    <property type="entry name" value="DUF6065"/>
    <property type="match status" value="1"/>
</dbReference>
<protein>
    <submittedName>
        <fullName evidence="2">Uncharacterized protein</fullName>
    </submittedName>
</protein>
<keyword evidence="3" id="KW-1185">Reference proteome</keyword>
<organism evidence="2 3">
    <name type="scientific">Paraburkholderia aspalathi</name>
    <dbReference type="NCBI Taxonomy" id="1324617"/>
    <lineage>
        <taxon>Bacteria</taxon>
        <taxon>Pseudomonadati</taxon>
        <taxon>Pseudomonadota</taxon>
        <taxon>Betaproteobacteria</taxon>
        <taxon>Burkholderiales</taxon>
        <taxon>Burkholderiaceae</taxon>
        <taxon>Paraburkholderia</taxon>
    </lineage>
</organism>
<dbReference type="InterPro" id="IPR045709">
    <property type="entry name" value="DUF6065"/>
</dbReference>
<sequence length="269" mass="30441">MRIAYRKIYDVLEPRRTRLEVPGWSGEATHEVPQPWHCKPFTDAGTYGLELRFSWKTPCQVSLKRGHPEWTGDLSAELPPNAPSDWHPFSVFSPGFFGFSPLLDLQVPDGMGLFVLPHPRCLMDTSRTAPIAIPGIIETHWWPRPFFLVFKAPTARQRIKFKYGDPIAQLVVVPLNENYELEEMSTELAVLRNRRALTLASSGAVFSNKIVEYQEGYPSFNNKYKALCQQARTKGVGHVATLLDETVDSGDQARKRRSKKSSATALNKK</sequence>
<evidence type="ECO:0000313" key="3">
    <source>
        <dbReference type="Proteomes" id="UP000674425"/>
    </source>
</evidence>
<dbReference type="RefSeq" id="WP_200622945.1">
    <property type="nucleotide sequence ID" value="NZ_CAJNAU010000210.1"/>
</dbReference>
<proteinExistence type="predicted"/>
<accession>A0ABM8T888</accession>